<dbReference type="InterPro" id="IPR036775">
    <property type="entry name" value="DNA_pol_Y-fam_lit_finger_sf"/>
</dbReference>
<evidence type="ECO:0000256" key="10">
    <source>
        <dbReference type="ARBA" id="ARBA00022842"/>
    </source>
</evidence>
<dbReference type="InterPro" id="IPR043128">
    <property type="entry name" value="Rev_trsase/Diguanyl_cyclase"/>
</dbReference>
<evidence type="ECO:0000256" key="13">
    <source>
        <dbReference type="ARBA" id="ARBA00023204"/>
    </source>
</evidence>
<evidence type="ECO:0000256" key="2">
    <source>
        <dbReference type="ARBA" id="ARBA00010945"/>
    </source>
</evidence>
<dbReference type="GO" id="GO:0005737">
    <property type="term" value="C:cytoplasm"/>
    <property type="evidence" value="ECO:0007669"/>
    <property type="project" value="UniProtKB-SubCell"/>
</dbReference>
<evidence type="ECO:0000256" key="11">
    <source>
        <dbReference type="ARBA" id="ARBA00022932"/>
    </source>
</evidence>
<dbReference type="GO" id="GO:0042276">
    <property type="term" value="P:error-prone translesion synthesis"/>
    <property type="evidence" value="ECO:0007669"/>
    <property type="project" value="TreeGrafter"/>
</dbReference>
<keyword evidence="11 15" id="KW-0239">DNA-directed DNA polymerase</keyword>
<dbReference type="HAMAP" id="MF_01113">
    <property type="entry name" value="DNApol_IV"/>
    <property type="match status" value="1"/>
</dbReference>
<evidence type="ECO:0000256" key="3">
    <source>
        <dbReference type="ARBA" id="ARBA00022457"/>
    </source>
</evidence>
<evidence type="ECO:0000256" key="12">
    <source>
        <dbReference type="ARBA" id="ARBA00023125"/>
    </source>
</evidence>
<dbReference type="Pfam" id="PF11799">
    <property type="entry name" value="IMS_C"/>
    <property type="match status" value="1"/>
</dbReference>
<dbReference type="Gene3D" id="3.40.1170.60">
    <property type="match status" value="1"/>
</dbReference>
<feature type="binding site" evidence="15">
    <location>
        <position position="120"/>
    </location>
    <ligand>
        <name>Mg(2+)</name>
        <dbReference type="ChEBI" id="CHEBI:18420"/>
    </ligand>
</feature>
<dbReference type="PANTHER" id="PTHR11076">
    <property type="entry name" value="DNA REPAIR POLYMERASE UMUC / TRANSFERASE FAMILY MEMBER"/>
    <property type="match status" value="1"/>
</dbReference>
<name>A0A0G1VFS8_9BACT</name>
<comment type="caution">
    <text evidence="17">The sequence shown here is derived from an EMBL/GenBank/DDBJ whole genome shotgun (WGS) entry which is preliminary data.</text>
</comment>
<comment type="function">
    <text evidence="15">Poorly processive, error-prone DNA polymerase involved in untargeted mutagenesis. Copies undamaged DNA at stalled replication forks, which arise in vivo from mismatched or misaligned primer ends. These misaligned primers can be extended by PolIV. Exhibits no 3'-5' exonuclease (proofreading) activity. May be involved in translesional synthesis, in conjunction with the beta clamp from PolIII.</text>
</comment>
<dbReference type="STRING" id="1618342.UY40_C0024G0009"/>
<reference evidence="17 18" key="1">
    <citation type="journal article" date="2015" name="Nature">
        <title>rRNA introns, odd ribosomes, and small enigmatic genomes across a large radiation of phyla.</title>
        <authorList>
            <person name="Brown C.T."/>
            <person name="Hug L.A."/>
            <person name="Thomas B.C."/>
            <person name="Sharon I."/>
            <person name="Castelle C.J."/>
            <person name="Singh A."/>
            <person name="Wilkins M.J."/>
            <person name="Williams K.H."/>
            <person name="Banfield J.F."/>
        </authorList>
    </citation>
    <scope>NUCLEOTIDE SEQUENCE [LARGE SCALE GENOMIC DNA]</scope>
</reference>
<keyword evidence="8 15" id="KW-0479">Metal-binding</keyword>
<dbReference type="AlphaFoldDB" id="A0A0G1VFS8"/>
<comment type="subunit">
    <text evidence="15">Monomer.</text>
</comment>
<dbReference type="SUPFAM" id="SSF100879">
    <property type="entry name" value="Lesion bypass DNA polymerase (Y-family), little finger domain"/>
    <property type="match status" value="1"/>
</dbReference>
<proteinExistence type="inferred from homology"/>
<keyword evidence="9 15" id="KW-0227">DNA damage</keyword>
<dbReference type="CDD" id="cd03586">
    <property type="entry name" value="PolY_Pol_IV_kappa"/>
    <property type="match status" value="1"/>
</dbReference>
<dbReference type="Gene3D" id="1.10.150.20">
    <property type="entry name" value="5' to 3' exonuclease, C-terminal subdomain"/>
    <property type="match status" value="1"/>
</dbReference>
<dbReference type="Gene3D" id="3.30.1490.100">
    <property type="entry name" value="DNA polymerase, Y-family, little finger domain"/>
    <property type="match status" value="1"/>
</dbReference>
<dbReference type="Proteomes" id="UP000034119">
    <property type="component" value="Unassembled WGS sequence"/>
</dbReference>
<evidence type="ECO:0000313" key="18">
    <source>
        <dbReference type="Proteomes" id="UP000034119"/>
    </source>
</evidence>
<dbReference type="GO" id="GO:0003684">
    <property type="term" value="F:damaged DNA binding"/>
    <property type="evidence" value="ECO:0007669"/>
    <property type="project" value="InterPro"/>
</dbReference>
<evidence type="ECO:0000256" key="6">
    <source>
        <dbReference type="ARBA" id="ARBA00022695"/>
    </source>
</evidence>
<dbReference type="GO" id="GO:0000287">
    <property type="term" value="F:magnesium ion binding"/>
    <property type="evidence" value="ECO:0007669"/>
    <property type="project" value="UniProtKB-UniRule"/>
</dbReference>
<evidence type="ECO:0000259" key="16">
    <source>
        <dbReference type="PROSITE" id="PS50173"/>
    </source>
</evidence>
<sequence length="371" mass="41283">MLFLRWMRIIAHLDMDAFFAAVEERDNPQFKGLPIVVGAEPQEGKGRGVVSTANYLARSYGIKSATPISTAWRMSQAAQDKGNPPAVFLPVNMARYAEVSRKIMKIIAKYTPLVEQVSVDEAYLDLGVSHEVHEAKDPWAKAAEVAQRLKEEIKQEEDLTASIGIGPNKLVAKLASDLQKPDGLTVIKESEVLPKLGALSIRAIPGVGPKTEEKLGEMGVLTVLDLRALKREELAEKFGKWGEDIWEKAWGRDESPVAEEQAPAKSIGEQETFQTDTLESGPIFARLEELVDRVWKRFKESGFKSFKTITVTVRFEDFETKTRAHTGKTAHKTRGAIKQEALKLILPFLDARENPKGKAIRLLGVRVEKLA</sequence>
<protein>
    <recommendedName>
        <fullName evidence="15">DNA polymerase IV</fullName>
        <shortName evidence="15">Pol IV</shortName>
        <ecNumber evidence="15">2.7.7.7</ecNumber>
    </recommendedName>
</protein>
<evidence type="ECO:0000256" key="8">
    <source>
        <dbReference type="ARBA" id="ARBA00022723"/>
    </source>
</evidence>
<feature type="binding site" evidence="15">
    <location>
        <position position="14"/>
    </location>
    <ligand>
        <name>Mg(2+)</name>
        <dbReference type="ChEBI" id="CHEBI:18420"/>
    </ligand>
</feature>
<evidence type="ECO:0000313" key="17">
    <source>
        <dbReference type="EMBL" id="KKW05321.1"/>
    </source>
</evidence>
<keyword evidence="12 15" id="KW-0238">DNA-binding</keyword>
<evidence type="ECO:0000256" key="14">
    <source>
        <dbReference type="ARBA" id="ARBA00049244"/>
    </source>
</evidence>
<dbReference type="PROSITE" id="PS50173">
    <property type="entry name" value="UMUC"/>
    <property type="match status" value="1"/>
</dbReference>
<comment type="subcellular location">
    <subcellularLocation>
        <location evidence="1 15">Cytoplasm</location>
    </subcellularLocation>
</comment>
<evidence type="ECO:0000256" key="15">
    <source>
        <dbReference type="HAMAP-Rule" id="MF_01113"/>
    </source>
</evidence>
<evidence type="ECO:0000256" key="1">
    <source>
        <dbReference type="ARBA" id="ARBA00004496"/>
    </source>
</evidence>
<dbReference type="GO" id="GO:0003887">
    <property type="term" value="F:DNA-directed DNA polymerase activity"/>
    <property type="evidence" value="ECO:0007669"/>
    <property type="project" value="UniProtKB-UniRule"/>
</dbReference>
<accession>A0A0G1VFS8</accession>
<comment type="cofactor">
    <cofactor evidence="15">
        <name>Mg(2+)</name>
        <dbReference type="ChEBI" id="CHEBI:18420"/>
    </cofactor>
    <text evidence="15">Binds 2 magnesium ions per subunit.</text>
</comment>
<evidence type="ECO:0000256" key="9">
    <source>
        <dbReference type="ARBA" id="ARBA00022763"/>
    </source>
</evidence>
<dbReference type="InterPro" id="IPR001126">
    <property type="entry name" value="UmuC"/>
</dbReference>
<dbReference type="GO" id="GO:0006281">
    <property type="term" value="P:DNA repair"/>
    <property type="evidence" value="ECO:0007669"/>
    <property type="project" value="UniProtKB-UniRule"/>
</dbReference>
<dbReference type="EMBL" id="LCPW01000024">
    <property type="protein sequence ID" value="KKW05321.1"/>
    <property type="molecule type" value="Genomic_DNA"/>
</dbReference>
<dbReference type="NCBIfam" id="NF002677">
    <property type="entry name" value="PRK02406.1"/>
    <property type="match status" value="1"/>
</dbReference>
<dbReference type="SUPFAM" id="SSF56672">
    <property type="entry name" value="DNA/RNA polymerases"/>
    <property type="match status" value="1"/>
</dbReference>
<keyword evidence="6 15" id="KW-0548">Nucleotidyltransferase</keyword>
<evidence type="ECO:0000256" key="5">
    <source>
        <dbReference type="ARBA" id="ARBA00022679"/>
    </source>
</evidence>
<dbReference type="InterPro" id="IPR050116">
    <property type="entry name" value="DNA_polymerase-Y"/>
</dbReference>
<dbReference type="Pfam" id="PF00817">
    <property type="entry name" value="IMS"/>
    <property type="match status" value="1"/>
</dbReference>
<dbReference type="Pfam" id="PF21999">
    <property type="entry name" value="IMS_HHH_1"/>
    <property type="match status" value="1"/>
</dbReference>
<dbReference type="PATRIC" id="fig|1618342.3.peg.607"/>
<feature type="site" description="Substrate discrimination" evidence="15">
    <location>
        <position position="19"/>
    </location>
</feature>
<evidence type="ECO:0000256" key="4">
    <source>
        <dbReference type="ARBA" id="ARBA00022490"/>
    </source>
</evidence>
<gene>
    <name evidence="15" type="primary">dinB</name>
    <name evidence="17" type="ORF">UY40_C0024G0009</name>
</gene>
<feature type="domain" description="UmuC" evidence="16">
    <location>
        <begin position="10"/>
        <end position="208"/>
    </location>
</feature>
<dbReference type="PANTHER" id="PTHR11076:SF33">
    <property type="entry name" value="DNA POLYMERASE KAPPA"/>
    <property type="match status" value="1"/>
</dbReference>
<feature type="active site" evidence="15">
    <location>
        <position position="121"/>
    </location>
</feature>
<keyword evidence="7 15" id="KW-0235">DNA replication</keyword>
<comment type="similarity">
    <text evidence="2 15">Belongs to the DNA polymerase type-Y family.</text>
</comment>
<comment type="catalytic activity">
    <reaction evidence="14 15">
        <text>DNA(n) + a 2'-deoxyribonucleoside 5'-triphosphate = DNA(n+1) + diphosphate</text>
        <dbReference type="Rhea" id="RHEA:22508"/>
        <dbReference type="Rhea" id="RHEA-COMP:17339"/>
        <dbReference type="Rhea" id="RHEA-COMP:17340"/>
        <dbReference type="ChEBI" id="CHEBI:33019"/>
        <dbReference type="ChEBI" id="CHEBI:61560"/>
        <dbReference type="ChEBI" id="CHEBI:173112"/>
        <dbReference type="EC" id="2.7.7.7"/>
    </reaction>
</comment>
<dbReference type="InterPro" id="IPR022880">
    <property type="entry name" value="DNApol_IV"/>
</dbReference>
<keyword evidence="3 15" id="KW-0515">Mutator protein</keyword>
<evidence type="ECO:0000256" key="7">
    <source>
        <dbReference type="ARBA" id="ARBA00022705"/>
    </source>
</evidence>
<organism evidence="17 18">
    <name type="scientific">candidate division CPR1 bacterium GW2011_GWC1_49_13</name>
    <dbReference type="NCBI Taxonomy" id="1618342"/>
    <lineage>
        <taxon>Bacteria</taxon>
        <taxon>candidate division CPR1</taxon>
    </lineage>
</organism>
<keyword evidence="4 15" id="KW-0963">Cytoplasm</keyword>
<keyword evidence="5 15" id="KW-0808">Transferase</keyword>
<dbReference type="InterPro" id="IPR053848">
    <property type="entry name" value="IMS_HHH_1"/>
</dbReference>
<dbReference type="EC" id="2.7.7.7" evidence="15"/>
<dbReference type="GO" id="GO:0006261">
    <property type="term" value="P:DNA-templated DNA replication"/>
    <property type="evidence" value="ECO:0007669"/>
    <property type="project" value="UniProtKB-UniRule"/>
</dbReference>
<dbReference type="Gene3D" id="3.30.70.270">
    <property type="match status" value="1"/>
</dbReference>
<dbReference type="InterPro" id="IPR017961">
    <property type="entry name" value="DNA_pol_Y-fam_little_finger"/>
</dbReference>
<keyword evidence="10 15" id="KW-0460">Magnesium</keyword>
<dbReference type="InterPro" id="IPR043502">
    <property type="entry name" value="DNA/RNA_pol_sf"/>
</dbReference>
<keyword evidence="13 15" id="KW-0234">DNA repair</keyword>